<comment type="caution">
    <text evidence="1">The sequence shown here is derived from an EMBL/GenBank/DDBJ whole genome shotgun (WGS) entry which is preliminary data.</text>
</comment>
<dbReference type="RefSeq" id="WP_171702265.1">
    <property type="nucleotide sequence ID" value="NZ_JABFHI010000003.1"/>
</dbReference>
<sequence length="167" mass="17725">MQAQRGVALVIVMVLLASTALIAISAMHASLLENKQAASYRAAALVQMASEGVAVMLLENPANSALASCAGHHDWGDFNAFSSVYPAVQLECRQCVDSIAGHCLSNGDKLDVVIDGVAVEHSVTATVLLRAQLIDQARARAIASRTLVMTRLYDEIDAAATLRWHAL</sequence>
<keyword evidence="2" id="KW-1185">Reference proteome</keyword>
<dbReference type="Proteomes" id="UP000588806">
    <property type="component" value="Unassembled WGS sequence"/>
</dbReference>
<dbReference type="AlphaFoldDB" id="A0A7Y3TXC3"/>
<proteinExistence type="predicted"/>
<protein>
    <recommendedName>
        <fullName evidence="3">Type 4 fimbrial biogenesis protein PilX N-terminal domain-containing protein</fullName>
    </recommendedName>
</protein>
<evidence type="ECO:0000313" key="1">
    <source>
        <dbReference type="EMBL" id="NOG31794.1"/>
    </source>
</evidence>
<reference evidence="1 2" key="2">
    <citation type="submission" date="2020-06" db="EMBL/GenBank/DDBJ databases">
        <title>Halomonas songnenensis sp. nov., a moderately halophilic bacterium isolated from saline and alkaline soils.</title>
        <authorList>
            <person name="Jiang J."/>
            <person name="Pan Y."/>
        </authorList>
    </citation>
    <scope>NUCLEOTIDE SEQUENCE [LARGE SCALE GENOMIC DNA]</scope>
    <source>
        <strain evidence="1 2">TBZ9</strain>
    </source>
</reference>
<accession>A0A7Y3TXC3</accession>
<organism evidence="1 2">
    <name type="scientific">Vreelandella azerica</name>
    <dbReference type="NCBI Taxonomy" id="2732867"/>
    <lineage>
        <taxon>Bacteria</taxon>
        <taxon>Pseudomonadati</taxon>
        <taxon>Pseudomonadota</taxon>
        <taxon>Gammaproteobacteria</taxon>
        <taxon>Oceanospirillales</taxon>
        <taxon>Halomonadaceae</taxon>
        <taxon>Vreelandella</taxon>
    </lineage>
</organism>
<reference evidence="1 2" key="1">
    <citation type="submission" date="2020-05" db="EMBL/GenBank/DDBJ databases">
        <authorList>
            <person name="Ruan W."/>
            <person name="Jeon C.O."/>
            <person name="Chun B.H."/>
        </authorList>
    </citation>
    <scope>NUCLEOTIDE SEQUENCE [LARGE SCALE GENOMIC DNA]</scope>
    <source>
        <strain evidence="1 2">TBZ9</strain>
    </source>
</reference>
<gene>
    <name evidence="1" type="ORF">HLB35_08480</name>
</gene>
<dbReference type="EMBL" id="JABFHI010000003">
    <property type="protein sequence ID" value="NOG31794.1"/>
    <property type="molecule type" value="Genomic_DNA"/>
</dbReference>
<evidence type="ECO:0000313" key="2">
    <source>
        <dbReference type="Proteomes" id="UP000588806"/>
    </source>
</evidence>
<name>A0A7Y3TXC3_9GAMM</name>
<evidence type="ECO:0008006" key="3">
    <source>
        <dbReference type="Google" id="ProtNLM"/>
    </source>
</evidence>